<keyword evidence="3 12" id="KW-0813">Transport</keyword>
<keyword evidence="10 12" id="KW-0406">Ion transport</keyword>
<dbReference type="PANTHER" id="PTHR30540">
    <property type="entry name" value="OSMOTIC STRESS POTASSIUM TRANSPORTER"/>
    <property type="match status" value="1"/>
</dbReference>
<reference evidence="15 16" key="1">
    <citation type="submission" date="2019-08" db="EMBL/GenBank/DDBJ databases">
        <authorList>
            <person name="Peeters C."/>
        </authorList>
    </citation>
    <scope>NUCLEOTIDE SEQUENCE [LARGE SCALE GENOMIC DNA]</scope>
    <source>
        <strain evidence="15 16">LMG 31118</strain>
    </source>
</reference>
<feature type="domain" description="K+ potassium transporter integral membrane" evidence="13">
    <location>
        <begin position="18"/>
        <end position="469"/>
    </location>
</feature>
<keyword evidence="7 12" id="KW-0769">Symport</keyword>
<dbReference type="RefSeq" id="WP_150622571.1">
    <property type="nucleotide sequence ID" value="NZ_CABPSQ010000001.1"/>
</dbReference>
<feature type="transmembrane region" description="Helical" evidence="12">
    <location>
        <begin position="370"/>
        <end position="391"/>
    </location>
</feature>
<dbReference type="Pfam" id="PF02705">
    <property type="entry name" value="K_trans"/>
    <property type="match status" value="1"/>
</dbReference>
<accession>A0A5E4ZLG1</accession>
<keyword evidence="9 12" id="KW-1133">Transmembrane helix</keyword>
<dbReference type="GO" id="GO:0015293">
    <property type="term" value="F:symporter activity"/>
    <property type="evidence" value="ECO:0007669"/>
    <property type="project" value="UniProtKB-UniRule"/>
</dbReference>
<evidence type="ECO:0000256" key="5">
    <source>
        <dbReference type="ARBA" id="ARBA00022538"/>
    </source>
</evidence>
<protein>
    <recommendedName>
        <fullName evidence="12">Probable potassium transport system protein Kup</fullName>
    </recommendedName>
</protein>
<sequence length="630" mass="69365">MTQNIRHGQRPQAMPALMVAAIGVVFGDIGTSPLYALKECFDPQHGIPFNQQAVFGIISLLFWALVIVVSLKYVLFVMRADNRGEGGVLALMALSLRSVRAGSRWASVLMMLGMFGACMFYGDAVITPAISVMSAVEGLEIAAPSLTKFVLPITIVILIILFSMQKSGTAKVGRLFGPVMVLWFVILGVLGVYNMVLAPEIIKAINPYYGIHFIRTHALQAYIVLGSVFLVLTGAEALYADMGHFGIRPIRFAWSFLVFPALALNYFGQGALLLSNPKAIENPFFLLAPDWALLPLVIVATAATVIASQAVISGAFSLTSQAIQLGYVPRMKILHTSDREIGQIYMPVINWSLLLVIIWIVLAFKSSSNLAAAYGIAVTTTMVITTILACVVMVKVWNWNKFLVALIITGFLVVDFAFFGANLIKVEEGGWLPLALGAFLFFMLMTWHKGRQLLRERTAADGIPLGPFLQGLLAHPPHRVAGTAIYLTGGNTLVPVSLLHNLKHNRILHERTIFLTFRTLDVPYAEDGSRIEVKDHTGGLFSVVATFGFNETPDVKEVLHLLEEKTDMHFELMDTSFFLARETVVPTKLPGMSIWRERLFAWMHQNAAKPTDFFSIPANRVVELGTKIEI</sequence>
<evidence type="ECO:0000259" key="13">
    <source>
        <dbReference type="Pfam" id="PF02705"/>
    </source>
</evidence>
<dbReference type="HAMAP" id="MF_01522">
    <property type="entry name" value="Kup"/>
    <property type="match status" value="1"/>
</dbReference>
<dbReference type="Proteomes" id="UP000414136">
    <property type="component" value="Unassembled WGS sequence"/>
</dbReference>
<evidence type="ECO:0000256" key="6">
    <source>
        <dbReference type="ARBA" id="ARBA00022692"/>
    </source>
</evidence>
<keyword evidence="16" id="KW-1185">Reference proteome</keyword>
<feature type="transmembrane region" description="Helical" evidence="12">
    <location>
        <begin position="403"/>
        <end position="424"/>
    </location>
</feature>
<evidence type="ECO:0000256" key="3">
    <source>
        <dbReference type="ARBA" id="ARBA00022448"/>
    </source>
</evidence>
<keyword evidence="6 12" id="KW-0812">Transmembrane</keyword>
<comment type="catalytic activity">
    <reaction evidence="12">
        <text>K(+)(in) + H(+)(in) = K(+)(out) + H(+)(out)</text>
        <dbReference type="Rhea" id="RHEA:28490"/>
        <dbReference type="ChEBI" id="CHEBI:15378"/>
        <dbReference type="ChEBI" id="CHEBI:29103"/>
    </reaction>
</comment>
<dbReference type="InterPro" id="IPR053951">
    <property type="entry name" value="K_trans_N"/>
</dbReference>
<evidence type="ECO:0000256" key="10">
    <source>
        <dbReference type="ARBA" id="ARBA00023065"/>
    </source>
</evidence>
<evidence type="ECO:0000256" key="2">
    <source>
        <dbReference type="ARBA" id="ARBA00007019"/>
    </source>
</evidence>
<comment type="subcellular location">
    <subcellularLocation>
        <location evidence="12">Cell membrane</location>
        <topology evidence="12">Multi-pass membrane protein</topology>
    </subcellularLocation>
    <subcellularLocation>
        <location evidence="1">Membrane</location>
        <topology evidence="1">Multi-pass membrane protein</topology>
    </subcellularLocation>
</comment>
<dbReference type="AlphaFoldDB" id="A0A5E4ZLG1"/>
<dbReference type="PANTHER" id="PTHR30540:SF79">
    <property type="entry name" value="LOW AFFINITY POTASSIUM TRANSPORT SYSTEM PROTEIN KUP"/>
    <property type="match status" value="1"/>
</dbReference>
<evidence type="ECO:0000256" key="11">
    <source>
        <dbReference type="ARBA" id="ARBA00023136"/>
    </source>
</evidence>
<dbReference type="GO" id="GO:0015079">
    <property type="term" value="F:potassium ion transmembrane transporter activity"/>
    <property type="evidence" value="ECO:0007669"/>
    <property type="project" value="UniProtKB-UniRule"/>
</dbReference>
<dbReference type="GO" id="GO:0005886">
    <property type="term" value="C:plasma membrane"/>
    <property type="evidence" value="ECO:0007669"/>
    <property type="project" value="UniProtKB-SubCell"/>
</dbReference>
<dbReference type="InterPro" id="IPR003855">
    <property type="entry name" value="K+_transporter"/>
</dbReference>
<evidence type="ECO:0000256" key="4">
    <source>
        <dbReference type="ARBA" id="ARBA00022475"/>
    </source>
</evidence>
<dbReference type="EMBL" id="CABPSQ010000001">
    <property type="protein sequence ID" value="VVE61100.1"/>
    <property type="molecule type" value="Genomic_DNA"/>
</dbReference>
<feature type="transmembrane region" description="Helical" evidence="12">
    <location>
        <begin position="142"/>
        <end position="163"/>
    </location>
</feature>
<keyword evidence="11 12" id="KW-0472">Membrane</keyword>
<evidence type="ECO:0000256" key="7">
    <source>
        <dbReference type="ARBA" id="ARBA00022847"/>
    </source>
</evidence>
<comment type="similarity">
    <text evidence="2 12">Belongs to the HAK/KUP transporter (TC 2.A.72) family.</text>
</comment>
<feature type="domain" description="K+ potassium transporter C-terminal" evidence="14">
    <location>
        <begin position="482"/>
        <end position="630"/>
    </location>
</feature>
<feature type="transmembrane region" description="Helical" evidence="12">
    <location>
        <begin position="252"/>
        <end position="272"/>
    </location>
</feature>
<dbReference type="InterPro" id="IPR053952">
    <property type="entry name" value="K_trans_C"/>
</dbReference>
<evidence type="ECO:0000256" key="9">
    <source>
        <dbReference type="ARBA" id="ARBA00022989"/>
    </source>
</evidence>
<keyword evidence="8 12" id="KW-0630">Potassium</keyword>
<keyword evidence="4 12" id="KW-1003">Cell membrane</keyword>
<evidence type="ECO:0000256" key="12">
    <source>
        <dbReference type="HAMAP-Rule" id="MF_01522"/>
    </source>
</evidence>
<dbReference type="InterPro" id="IPR023051">
    <property type="entry name" value="Kup"/>
</dbReference>
<evidence type="ECO:0000256" key="8">
    <source>
        <dbReference type="ARBA" id="ARBA00022958"/>
    </source>
</evidence>
<feature type="transmembrane region" description="Helical" evidence="12">
    <location>
        <begin position="105"/>
        <end position="122"/>
    </location>
</feature>
<keyword evidence="5 12" id="KW-0633">Potassium transport</keyword>
<feature type="transmembrane region" description="Helical" evidence="12">
    <location>
        <begin position="12"/>
        <end position="35"/>
    </location>
</feature>
<feature type="transmembrane region" description="Helical" evidence="12">
    <location>
        <begin position="292"/>
        <end position="323"/>
    </location>
</feature>
<gene>
    <name evidence="12" type="primary">kup</name>
    <name evidence="15" type="ORF">PCA31118_00462</name>
</gene>
<proteinExistence type="inferred from homology"/>
<evidence type="ECO:0000313" key="16">
    <source>
        <dbReference type="Proteomes" id="UP000414136"/>
    </source>
</evidence>
<name>A0A5E4ZLG1_9BURK</name>
<feature type="transmembrane region" description="Helical" evidence="12">
    <location>
        <begin position="344"/>
        <end position="364"/>
    </location>
</feature>
<evidence type="ECO:0000259" key="14">
    <source>
        <dbReference type="Pfam" id="PF22776"/>
    </source>
</evidence>
<dbReference type="Pfam" id="PF22776">
    <property type="entry name" value="K_trans_C"/>
    <property type="match status" value="1"/>
</dbReference>
<evidence type="ECO:0000313" key="15">
    <source>
        <dbReference type="EMBL" id="VVE61100.1"/>
    </source>
</evidence>
<comment type="function">
    <text evidence="12">Transport of potassium into the cell. Likely operates as a K(+):H(+) symporter.</text>
</comment>
<organism evidence="15 16">
    <name type="scientific">Pandoraea captiosa</name>
    <dbReference type="NCBI Taxonomy" id="2508302"/>
    <lineage>
        <taxon>Bacteria</taxon>
        <taxon>Pseudomonadati</taxon>
        <taxon>Pseudomonadota</taxon>
        <taxon>Betaproteobacteria</taxon>
        <taxon>Burkholderiales</taxon>
        <taxon>Burkholderiaceae</taxon>
        <taxon>Pandoraea</taxon>
    </lineage>
</organism>
<evidence type="ECO:0000256" key="1">
    <source>
        <dbReference type="ARBA" id="ARBA00004141"/>
    </source>
</evidence>
<feature type="transmembrane region" description="Helical" evidence="12">
    <location>
        <begin position="430"/>
        <end position="447"/>
    </location>
</feature>
<feature type="transmembrane region" description="Helical" evidence="12">
    <location>
        <begin position="175"/>
        <end position="198"/>
    </location>
</feature>
<feature type="transmembrane region" description="Helical" evidence="12">
    <location>
        <begin position="55"/>
        <end position="75"/>
    </location>
</feature>
<dbReference type="OrthoDB" id="9805577at2"/>
<feature type="transmembrane region" description="Helical" evidence="12">
    <location>
        <begin position="218"/>
        <end position="240"/>
    </location>
</feature>